<name>A0A3G6J5V1_9CORY</name>
<dbReference type="EMBL" id="CP033896">
    <property type="protein sequence ID" value="AZA13437.1"/>
    <property type="molecule type" value="Genomic_DNA"/>
</dbReference>
<dbReference type="AlphaFoldDB" id="A0A3G6J5V1"/>
<evidence type="ECO:0000313" key="1">
    <source>
        <dbReference type="EMBL" id="AZA13437.1"/>
    </source>
</evidence>
<dbReference type="Proteomes" id="UP000269019">
    <property type="component" value="Chromosome"/>
</dbReference>
<dbReference type="KEGG" id="ccho:CCHOA_05160"/>
<accession>A0A3G6J5V1</accession>
<protein>
    <submittedName>
        <fullName evidence="1">Uncharacterized protein</fullName>
    </submittedName>
</protein>
<evidence type="ECO:0000313" key="2">
    <source>
        <dbReference type="Proteomes" id="UP000269019"/>
    </source>
</evidence>
<proteinExistence type="predicted"/>
<reference evidence="1 2" key="1">
    <citation type="submission" date="2018-11" db="EMBL/GenBank/DDBJ databases">
        <authorList>
            <person name="Kleinhagauer T."/>
            <person name="Glaeser S.P."/>
            <person name="Spergser J."/>
            <person name="Ruckert C."/>
            <person name="Kaempfer P."/>
            <person name="Busse H.-J."/>
        </authorList>
    </citation>
    <scope>NUCLEOTIDE SEQUENCE [LARGE SCALE GENOMIC DNA]</scope>
    <source>
        <strain evidence="1 2">200CH</strain>
    </source>
</reference>
<gene>
    <name evidence="1" type="ORF">CCHOA_05160</name>
</gene>
<organism evidence="1 2">
    <name type="scientific">Corynebacterium choanae</name>
    <dbReference type="NCBI Taxonomy" id="1862358"/>
    <lineage>
        <taxon>Bacteria</taxon>
        <taxon>Bacillati</taxon>
        <taxon>Actinomycetota</taxon>
        <taxon>Actinomycetes</taxon>
        <taxon>Mycobacteriales</taxon>
        <taxon>Corynebacteriaceae</taxon>
        <taxon>Corynebacterium</taxon>
    </lineage>
</organism>
<sequence precursor="true">MVVYRVIPRPPRIAATSKCSPAVLRVVNDTCPVAHHIGEVGHAHPEISTICSYRVIHLAVSSRQHIKSNSARRCFFVRAFRWGQGDPVASQHAPRRSCCWTTRSSARRLTQCCTQLHHGVPEPSWCVTPPICVVCCCGTGTLPLIKRLFRQNFQPSTARSDSRLFASMMPTFGG</sequence>
<keyword evidence="2" id="KW-1185">Reference proteome</keyword>